<feature type="repeat" description="Solcar" evidence="9">
    <location>
        <begin position="116"/>
        <end position="220"/>
    </location>
</feature>
<keyword evidence="6" id="KW-0999">Mitochondrion inner membrane</keyword>
<dbReference type="EMBL" id="MU858055">
    <property type="protein sequence ID" value="KAK4218117.1"/>
    <property type="molecule type" value="Genomic_DNA"/>
</dbReference>
<evidence type="ECO:0000256" key="9">
    <source>
        <dbReference type="PROSITE-ProRule" id="PRU00282"/>
    </source>
</evidence>
<evidence type="ECO:0000256" key="12">
    <source>
        <dbReference type="SAM" id="Phobius"/>
    </source>
</evidence>
<gene>
    <name evidence="13" type="ORF">QBC37DRAFT_17875</name>
</gene>
<keyword evidence="3 10" id="KW-0813">Transport</keyword>
<dbReference type="PANTHER" id="PTHR45939:SF2">
    <property type="entry name" value="CARRIER PROTEIN, PUTATIVE (AFU_ORTHOLOGUE AFUA_2G13870)-RELATED"/>
    <property type="match status" value="1"/>
</dbReference>
<dbReference type="InterPro" id="IPR052217">
    <property type="entry name" value="Mito/Peroxisomal_Carrier"/>
</dbReference>
<feature type="transmembrane region" description="Helical" evidence="12">
    <location>
        <begin position="344"/>
        <end position="366"/>
    </location>
</feature>
<dbReference type="AlphaFoldDB" id="A0AAN6YK15"/>
<evidence type="ECO:0000256" key="8">
    <source>
        <dbReference type="ARBA" id="ARBA00023136"/>
    </source>
</evidence>
<comment type="caution">
    <text evidence="13">The sequence shown here is derived from an EMBL/GenBank/DDBJ whole genome shotgun (WGS) entry which is preliminary data.</text>
</comment>
<keyword evidence="6" id="KW-0496">Mitochondrion</keyword>
<evidence type="ECO:0000256" key="10">
    <source>
        <dbReference type="RuleBase" id="RU000488"/>
    </source>
</evidence>
<evidence type="ECO:0000313" key="13">
    <source>
        <dbReference type="EMBL" id="KAK4218117.1"/>
    </source>
</evidence>
<feature type="region of interest" description="Disordered" evidence="11">
    <location>
        <begin position="264"/>
        <end position="286"/>
    </location>
</feature>
<sequence length="424" mass="46521">MPIRASKLIPSIGHAASGAGGTVVSTLATYPLDLVNTRLKAQRQLKADGTIQEEDAYSGVLDAFGAIYNKEGGLAAFYAGLGSDLAKSAADSFLFFLFYTWFRARRLRARNDARYLSALEELAVGAAAGMCAKLFTTPVSNVVTRKQMASLLKNSSNGSTPNSPTSPTRQNPREMTFSQIVSDIRREKGVLGLWAGYSASLVLTLNPSLTFFLQQFLKRLLVPRRDWDQPNAQTTFLLAAISKSFATTVTYPFQIAKARVQVSAAPPNEETMTPTERKEARKRRETQQRSLMTVLVGDTIFATVFRIAKAEGVKALYDGIGGELLKAFFNHGTTMLFKDIIHGFLVRAYFAVLMLVRSWPLIRVLLIARIRRMQRRGGLAKERAEEACRGTYQGVMGYARALVGLGRHAVVGVVGSSDDGMKSR</sequence>
<proteinExistence type="inferred from homology"/>
<evidence type="ECO:0000256" key="1">
    <source>
        <dbReference type="ARBA" id="ARBA00004141"/>
    </source>
</evidence>
<dbReference type="Gene3D" id="1.50.40.10">
    <property type="entry name" value="Mitochondrial carrier domain"/>
    <property type="match status" value="1"/>
</dbReference>
<name>A0AAN6YK15_9PEZI</name>
<dbReference type="PANTHER" id="PTHR45939">
    <property type="entry name" value="PEROXISOMAL MEMBRANE PROTEIN PMP34-RELATED"/>
    <property type="match status" value="1"/>
</dbReference>
<keyword evidence="7 12" id="KW-1133">Transmembrane helix</keyword>
<protein>
    <submittedName>
        <fullName evidence="13">Peroxisomal adenine nucleotide transporter 1</fullName>
    </submittedName>
</protein>
<evidence type="ECO:0000256" key="3">
    <source>
        <dbReference type="ARBA" id="ARBA00022448"/>
    </source>
</evidence>
<keyword evidence="14" id="KW-1185">Reference proteome</keyword>
<dbReference type="Pfam" id="PF00153">
    <property type="entry name" value="Mito_carr"/>
    <property type="match status" value="3"/>
</dbReference>
<dbReference type="PROSITE" id="PS50920">
    <property type="entry name" value="SOLCAR"/>
    <property type="match status" value="3"/>
</dbReference>
<evidence type="ECO:0000256" key="4">
    <source>
        <dbReference type="ARBA" id="ARBA00022692"/>
    </source>
</evidence>
<dbReference type="GO" id="GO:0015217">
    <property type="term" value="F:ADP transmembrane transporter activity"/>
    <property type="evidence" value="ECO:0007669"/>
    <property type="project" value="TreeGrafter"/>
</dbReference>
<comment type="similarity">
    <text evidence="2 10">Belongs to the mitochondrial carrier (TC 2.A.29) family.</text>
</comment>
<organism evidence="13 14">
    <name type="scientific">Rhypophila decipiens</name>
    <dbReference type="NCBI Taxonomy" id="261697"/>
    <lineage>
        <taxon>Eukaryota</taxon>
        <taxon>Fungi</taxon>
        <taxon>Dikarya</taxon>
        <taxon>Ascomycota</taxon>
        <taxon>Pezizomycotina</taxon>
        <taxon>Sordariomycetes</taxon>
        <taxon>Sordariomycetidae</taxon>
        <taxon>Sordariales</taxon>
        <taxon>Naviculisporaceae</taxon>
        <taxon>Rhypophila</taxon>
    </lineage>
</organism>
<evidence type="ECO:0000313" key="14">
    <source>
        <dbReference type="Proteomes" id="UP001301769"/>
    </source>
</evidence>
<dbReference type="InterPro" id="IPR023395">
    <property type="entry name" value="MCP_dom_sf"/>
</dbReference>
<evidence type="ECO:0000256" key="11">
    <source>
        <dbReference type="SAM" id="MobiDB-lite"/>
    </source>
</evidence>
<keyword evidence="4 9" id="KW-0812">Transmembrane</keyword>
<feature type="repeat" description="Solcar" evidence="9">
    <location>
        <begin position="230"/>
        <end position="344"/>
    </location>
</feature>
<accession>A0AAN6YK15</accession>
<reference evidence="13" key="1">
    <citation type="journal article" date="2023" name="Mol. Phylogenet. Evol.">
        <title>Genome-scale phylogeny and comparative genomics of the fungal order Sordariales.</title>
        <authorList>
            <person name="Hensen N."/>
            <person name="Bonometti L."/>
            <person name="Westerberg I."/>
            <person name="Brannstrom I.O."/>
            <person name="Guillou S."/>
            <person name="Cros-Aarteil S."/>
            <person name="Calhoun S."/>
            <person name="Haridas S."/>
            <person name="Kuo A."/>
            <person name="Mondo S."/>
            <person name="Pangilinan J."/>
            <person name="Riley R."/>
            <person name="LaButti K."/>
            <person name="Andreopoulos B."/>
            <person name="Lipzen A."/>
            <person name="Chen C."/>
            <person name="Yan M."/>
            <person name="Daum C."/>
            <person name="Ng V."/>
            <person name="Clum A."/>
            <person name="Steindorff A."/>
            <person name="Ohm R.A."/>
            <person name="Martin F."/>
            <person name="Silar P."/>
            <person name="Natvig D.O."/>
            <person name="Lalanne C."/>
            <person name="Gautier V."/>
            <person name="Ament-Velasquez S.L."/>
            <person name="Kruys A."/>
            <person name="Hutchinson M.I."/>
            <person name="Powell A.J."/>
            <person name="Barry K."/>
            <person name="Miller A.N."/>
            <person name="Grigoriev I.V."/>
            <person name="Debuchy R."/>
            <person name="Gladieux P."/>
            <person name="Hiltunen Thoren M."/>
            <person name="Johannesson H."/>
        </authorList>
    </citation>
    <scope>NUCLEOTIDE SEQUENCE</scope>
    <source>
        <strain evidence="13">PSN293</strain>
    </source>
</reference>
<comment type="subcellular location">
    <subcellularLocation>
        <location evidence="1">Membrane</location>
        <topology evidence="1">Multi-pass membrane protein</topology>
    </subcellularLocation>
</comment>
<evidence type="ECO:0000256" key="6">
    <source>
        <dbReference type="ARBA" id="ARBA00022792"/>
    </source>
</evidence>
<dbReference type="Proteomes" id="UP001301769">
    <property type="component" value="Unassembled WGS sequence"/>
</dbReference>
<evidence type="ECO:0000256" key="2">
    <source>
        <dbReference type="ARBA" id="ARBA00006375"/>
    </source>
</evidence>
<keyword evidence="5" id="KW-0677">Repeat</keyword>
<feature type="region of interest" description="Disordered" evidence="11">
    <location>
        <begin position="153"/>
        <end position="173"/>
    </location>
</feature>
<dbReference type="InterPro" id="IPR018108">
    <property type="entry name" value="MCP_transmembrane"/>
</dbReference>
<feature type="repeat" description="Solcar" evidence="9">
    <location>
        <begin position="9"/>
        <end position="105"/>
    </location>
</feature>
<feature type="compositionally biased region" description="Low complexity" evidence="11">
    <location>
        <begin position="154"/>
        <end position="168"/>
    </location>
</feature>
<evidence type="ECO:0000256" key="5">
    <source>
        <dbReference type="ARBA" id="ARBA00022737"/>
    </source>
</evidence>
<reference evidence="13" key="2">
    <citation type="submission" date="2023-05" db="EMBL/GenBank/DDBJ databases">
        <authorList>
            <consortium name="Lawrence Berkeley National Laboratory"/>
            <person name="Steindorff A."/>
            <person name="Hensen N."/>
            <person name="Bonometti L."/>
            <person name="Westerberg I."/>
            <person name="Brannstrom I.O."/>
            <person name="Guillou S."/>
            <person name="Cros-Aarteil S."/>
            <person name="Calhoun S."/>
            <person name="Haridas S."/>
            <person name="Kuo A."/>
            <person name="Mondo S."/>
            <person name="Pangilinan J."/>
            <person name="Riley R."/>
            <person name="Labutti K."/>
            <person name="Andreopoulos B."/>
            <person name="Lipzen A."/>
            <person name="Chen C."/>
            <person name="Yanf M."/>
            <person name="Daum C."/>
            <person name="Ng V."/>
            <person name="Clum A."/>
            <person name="Ohm R."/>
            <person name="Martin F."/>
            <person name="Silar P."/>
            <person name="Natvig D."/>
            <person name="Lalanne C."/>
            <person name="Gautier V."/>
            <person name="Ament-Velasquez S.L."/>
            <person name="Kruys A."/>
            <person name="Hutchinson M.I."/>
            <person name="Powell A.J."/>
            <person name="Barry K."/>
            <person name="Miller A.N."/>
            <person name="Grigoriev I.V."/>
            <person name="Debuchy R."/>
            <person name="Gladieux P."/>
            <person name="Thoren M.H."/>
            <person name="Johannesson H."/>
        </authorList>
    </citation>
    <scope>NUCLEOTIDE SEQUENCE</scope>
    <source>
        <strain evidence="13">PSN293</strain>
    </source>
</reference>
<dbReference type="GO" id="GO:0016020">
    <property type="term" value="C:membrane"/>
    <property type="evidence" value="ECO:0007669"/>
    <property type="project" value="UniProtKB-SubCell"/>
</dbReference>
<evidence type="ECO:0000256" key="7">
    <source>
        <dbReference type="ARBA" id="ARBA00022989"/>
    </source>
</evidence>
<dbReference type="SUPFAM" id="SSF103506">
    <property type="entry name" value="Mitochondrial carrier"/>
    <property type="match status" value="1"/>
</dbReference>
<keyword evidence="8 9" id="KW-0472">Membrane</keyword>